<organism evidence="8 9">
    <name type="scientific">Meganyctiphanes norvegica</name>
    <name type="common">Northern krill</name>
    <name type="synonym">Thysanopoda norvegica</name>
    <dbReference type="NCBI Taxonomy" id="48144"/>
    <lineage>
        <taxon>Eukaryota</taxon>
        <taxon>Metazoa</taxon>
        <taxon>Ecdysozoa</taxon>
        <taxon>Arthropoda</taxon>
        <taxon>Crustacea</taxon>
        <taxon>Multicrustacea</taxon>
        <taxon>Malacostraca</taxon>
        <taxon>Eumalacostraca</taxon>
        <taxon>Eucarida</taxon>
        <taxon>Euphausiacea</taxon>
        <taxon>Euphausiidae</taxon>
        <taxon>Meganyctiphanes</taxon>
    </lineage>
</organism>
<evidence type="ECO:0000256" key="4">
    <source>
        <dbReference type="ARBA" id="ARBA00022837"/>
    </source>
</evidence>
<dbReference type="Proteomes" id="UP001497623">
    <property type="component" value="Unassembled WGS sequence"/>
</dbReference>
<proteinExistence type="predicted"/>
<feature type="region of interest" description="Disordered" evidence="7">
    <location>
        <begin position="172"/>
        <end position="194"/>
    </location>
</feature>
<name>A0AAV2QAZ8_MEGNR</name>
<keyword evidence="6" id="KW-0175">Coiled coil</keyword>
<evidence type="ECO:0000256" key="6">
    <source>
        <dbReference type="SAM" id="Coils"/>
    </source>
</evidence>
<evidence type="ECO:0000313" key="8">
    <source>
        <dbReference type="EMBL" id="CAL4074887.1"/>
    </source>
</evidence>
<sequence length="297" mass="32509">GGALESPSTSPSPQHNVPSQDMHSRLEAYASRLAEVEFRTNSTSTPDSEDEHGLIAQYCQSLSSSDTPLPVPRSPNQSITTVDGDQKDELEQMIRDLEDENRVLQAEYDHLKSQQQIGSHPDDITCQRSETEMLAEAKLLRQHKGRLESRMGILEEHNSQLEAQLRRLRQLLGEPGGQNSPNKSGTLQTKSVTASQLAMDSPAKINGNSNQGGASSTYDGLEFMSEYVRPPPPPMGSVTHVGNRFSRAGDPEKAVGNQVANMNNQEQGSASLNSHEDNDNTNNDSGREENGYLIDNN</sequence>
<evidence type="ECO:0000256" key="5">
    <source>
        <dbReference type="ARBA" id="ARBA00023212"/>
    </source>
</evidence>
<dbReference type="InterPro" id="IPR050774">
    <property type="entry name" value="KCMF1/Dystrophin"/>
</dbReference>
<reference evidence="8 9" key="1">
    <citation type="submission" date="2024-05" db="EMBL/GenBank/DDBJ databases">
        <authorList>
            <person name="Wallberg A."/>
        </authorList>
    </citation>
    <scope>NUCLEOTIDE SEQUENCE [LARGE SCALE GENOMIC DNA]</scope>
</reference>
<feature type="non-terminal residue" evidence="8">
    <location>
        <position position="1"/>
    </location>
</feature>
<accession>A0AAV2QAZ8</accession>
<evidence type="ECO:0000256" key="1">
    <source>
        <dbReference type="ARBA" id="ARBA00004413"/>
    </source>
</evidence>
<feature type="compositionally biased region" description="Polar residues" evidence="7">
    <location>
        <begin position="1"/>
        <end position="21"/>
    </location>
</feature>
<keyword evidence="5" id="KW-0206">Cytoskeleton</keyword>
<dbReference type="PANTHER" id="PTHR12268">
    <property type="entry name" value="E3 UBIQUITIN-PROTEIN LIGASE KCMF1"/>
    <property type="match status" value="1"/>
</dbReference>
<comment type="subcellular location">
    <subcellularLocation>
        <location evidence="1">Cell membrane</location>
        <topology evidence="1">Peripheral membrane protein</topology>
        <orientation evidence="1">Cytoplasmic side</orientation>
    </subcellularLocation>
    <subcellularLocation>
        <location evidence="2">Cytoplasm</location>
    </subcellularLocation>
</comment>
<gene>
    <name evidence="8" type="ORF">MNOR_LOCUS9633</name>
</gene>
<dbReference type="GO" id="GO:0005886">
    <property type="term" value="C:plasma membrane"/>
    <property type="evidence" value="ECO:0007669"/>
    <property type="project" value="TreeGrafter"/>
</dbReference>
<evidence type="ECO:0000313" key="9">
    <source>
        <dbReference type="Proteomes" id="UP001497623"/>
    </source>
</evidence>
<feature type="coiled-coil region" evidence="6">
    <location>
        <begin position="87"/>
        <end position="114"/>
    </location>
</feature>
<dbReference type="GO" id="GO:0099536">
    <property type="term" value="P:synaptic signaling"/>
    <property type="evidence" value="ECO:0007669"/>
    <property type="project" value="TreeGrafter"/>
</dbReference>
<feature type="compositionally biased region" description="Polar residues" evidence="7">
    <location>
        <begin position="258"/>
        <end position="273"/>
    </location>
</feature>
<feature type="region of interest" description="Disordered" evidence="7">
    <location>
        <begin position="62"/>
        <end position="82"/>
    </location>
</feature>
<dbReference type="EMBL" id="CAXKWB010004690">
    <property type="protein sequence ID" value="CAL4074887.1"/>
    <property type="molecule type" value="Genomic_DNA"/>
</dbReference>
<evidence type="ECO:0000256" key="2">
    <source>
        <dbReference type="ARBA" id="ARBA00004496"/>
    </source>
</evidence>
<feature type="region of interest" description="Disordered" evidence="7">
    <location>
        <begin position="1"/>
        <end position="24"/>
    </location>
</feature>
<feature type="region of interest" description="Disordered" evidence="7">
    <location>
        <begin position="242"/>
        <end position="297"/>
    </location>
</feature>
<dbReference type="GO" id="GO:0045202">
    <property type="term" value="C:synapse"/>
    <property type="evidence" value="ECO:0007669"/>
    <property type="project" value="GOC"/>
</dbReference>
<dbReference type="AlphaFoldDB" id="A0AAV2QAZ8"/>
<protein>
    <recommendedName>
        <fullName evidence="10">Dystrophin</fullName>
    </recommendedName>
</protein>
<evidence type="ECO:0008006" key="10">
    <source>
        <dbReference type="Google" id="ProtNLM"/>
    </source>
</evidence>
<evidence type="ECO:0000256" key="3">
    <source>
        <dbReference type="ARBA" id="ARBA00022490"/>
    </source>
</evidence>
<evidence type="ECO:0000256" key="7">
    <source>
        <dbReference type="SAM" id="MobiDB-lite"/>
    </source>
</evidence>
<keyword evidence="9" id="KW-1185">Reference proteome</keyword>
<dbReference type="PANTHER" id="PTHR12268:SF14">
    <property type="entry name" value="DYSTROPHIN-1"/>
    <property type="match status" value="1"/>
</dbReference>
<feature type="compositionally biased region" description="Polar residues" evidence="7">
    <location>
        <begin position="177"/>
        <end position="194"/>
    </location>
</feature>
<comment type="caution">
    <text evidence="8">The sequence shown here is derived from an EMBL/GenBank/DDBJ whole genome shotgun (WGS) entry which is preliminary data.</text>
</comment>
<keyword evidence="3" id="KW-0963">Cytoplasm</keyword>
<keyword evidence="4" id="KW-0106">Calcium</keyword>